<gene>
    <name evidence="2" type="ORF">U9M48_019411</name>
</gene>
<dbReference type="EMBL" id="CP144748">
    <property type="protein sequence ID" value="WVZ70771.1"/>
    <property type="molecule type" value="Genomic_DNA"/>
</dbReference>
<reference evidence="2 3" key="1">
    <citation type="submission" date="2024-02" db="EMBL/GenBank/DDBJ databases">
        <title>High-quality chromosome-scale genome assembly of Pensacola bahiagrass (Paspalum notatum Flugge var. saurae).</title>
        <authorList>
            <person name="Vega J.M."/>
            <person name="Podio M."/>
            <person name="Orjuela J."/>
            <person name="Siena L.A."/>
            <person name="Pessino S.C."/>
            <person name="Combes M.C."/>
            <person name="Mariac C."/>
            <person name="Albertini E."/>
            <person name="Pupilli F."/>
            <person name="Ortiz J.P.A."/>
            <person name="Leblanc O."/>
        </authorList>
    </citation>
    <scope>NUCLEOTIDE SEQUENCE [LARGE SCALE GENOMIC DNA]</scope>
    <source>
        <strain evidence="2">R1</strain>
        <tissue evidence="2">Leaf</tissue>
    </source>
</reference>
<evidence type="ECO:0000313" key="3">
    <source>
        <dbReference type="Proteomes" id="UP001341281"/>
    </source>
</evidence>
<sequence>MAPPPSPTSSSMAPPSSSRGAAITSRNRFSPGCRSSLLGTSHRVAAPGHHAGALLLPWRCWPPAHGDDHPNRQQPSMASSSHRSTHEPRPMALVSLAPLAPCLLTKPAHRLLNGIPQRQPGHRWLATMGFALCQYAGNYCSPYSKFCSFNCHGHNLTHVGRLMVAASTTNMGRTTSLRLKLFGTVSPLHDLKCSGIESLPATSP</sequence>
<feature type="region of interest" description="Disordered" evidence="1">
    <location>
        <begin position="65"/>
        <end position="88"/>
    </location>
</feature>
<evidence type="ECO:0000256" key="1">
    <source>
        <dbReference type="SAM" id="MobiDB-lite"/>
    </source>
</evidence>
<evidence type="ECO:0000313" key="2">
    <source>
        <dbReference type="EMBL" id="WVZ70771.1"/>
    </source>
</evidence>
<feature type="region of interest" description="Disordered" evidence="1">
    <location>
        <begin position="1"/>
        <end position="29"/>
    </location>
</feature>
<protein>
    <submittedName>
        <fullName evidence="2">Uncharacterized protein</fullName>
    </submittedName>
</protein>
<keyword evidence="3" id="KW-1185">Reference proteome</keyword>
<feature type="compositionally biased region" description="Low complexity" evidence="1">
    <location>
        <begin position="8"/>
        <end position="18"/>
    </location>
</feature>
<dbReference type="AlphaFoldDB" id="A0AAQ3TD45"/>
<accession>A0AAQ3TD45</accession>
<dbReference type="Proteomes" id="UP001341281">
    <property type="component" value="Chromosome 04"/>
</dbReference>
<feature type="non-terminal residue" evidence="2">
    <location>
        <position position="204"/>
    </location>
</feature>
<feature type="compositionally biased region" description="Polar residues" evidence="1">
    <location>
        <begin position="72"/>
        <end position="82"/>
    </location>
</feature>
<organism evidence="2 3">
    <name type="scientific">Paspalum notatum var. saurae</name>
    <dbReference type="NCBI Taxonomy" id="547442"/>
    <lineage>
        <taxon>Eukaryota</taxon>
        <taxon>Viridiplantae</taxon>
        <taxon>Streptophyta</taxon>
        <taxon>Embryophyta</taxon>
        <taxon>Tracheophyta</taxon>
        <taxon>Spermatophyta</taxon>
        <taxon>Magnoliopsida</taxon>
        <taxon>Liliopsida</taxon>
        <taxon>Poales</taxon>
        <taxon>Poaceae</taxon>
        <taxon>PACMAD clade</taxon>
        <taxon>Panicoideae</taxon>
        <taxon>Andropogonodae</taxon>
        <taxon>Paspaleae</taxon>
        <taxon>Paspalinae</taxon>
        <taxon>Paspalum</taxon>
    </lineage>
</organism>
<proteinExistence type="predicted"/>
<name>A0AAQ3TD45_PASNO</name>